<evidence type="ECO:0000259" key="1">
    <source>
        <dbReference type="Pfam" id="PF12728"/>
    </source>
</evidence>
<organism evidence="2">
    <name type="scientific">Mycobacterium riyadhense</name>
    <dbReference type="NCBI Taxonomy" id="486698"/>
    <lineage>
        <taxon>Bacteria</taxon>
        <taxon>Bacillati</taxon>
        <taxon>Actinomycetota</taxon>
        <taxon>Actinomycetes</taxon>
        <taxon>Mycobacteriales</taxon>
        <taxon>Mycobacteriaceae</taxon>
        <taxon>Mycobacterium</taxon>
    </lineage>
</organism>
<dbReference type="InterPro" id="IPR010093">
    <property type="entry name" value="SinI_DNA-bd"/>
</dbReference>
<gene>
    <name evidence="2" type="ORF">BIN_B_00918</name>
</gene>
<proteinExistence type="predicted"/>
<dbReference type="InterPro" id="IPR041657">
    <property type="entry name" value="HTH_17"/>
</dbReference>
<name>A0A653EF07_9MYCO</name>
<protein>
    <submittedName>
        <fullName evidence="2">Helix-turn-helix domain protein</fullName>
    </submittedName>
</protein>
<reference evidence="2" key="1">
    <citation type="submission" date="2019-05" db="EMBL/GenBank/DDBJ databases">
        <authorList>
            <person name="Naeem R."/>
            <person name="Antony C."/>
            <person name="Guan Q."/>
        </authorList>
    </citation>
    <scope>NUCLEOTIDE SEQUENCE</scope>
    <source>
        <strain evidence="2">2</strain>
    </source>
</reference>
<dbReference type="GO" id="GO:0003677">
    <property type="term" value="F:DNA binding"/>
    <property type="evidence" value="ECO:0007669"/>
    <property type="project" value="InterPro"/>
</dbReference>
<dbReference type="InterPro" id="IPR009061">
    <property type="entry name" value="DNA-bd_dom_put_sf"/>
</dbReference>
<dbReference type="NCBIfam" id="TIGR01764">
    <property type="entry name" value="excise"/>
    <property type="match status" value="1"/>
</dbReference>
<sequence length="178" mass="19683">MSVETVEAATFVPEEREELGLVVGFLAAHERRRGSAASPSYALVGVEEHDRIELPPTVHQALRKVVAALYAGKAVTIAPQAMKLTTQEAADLLGVSRPTVVRLITDGVLPAERIGNRHRLLLDDVLAYRDQRRNRQYEALAATAVDIDTEGDLEAIRQQLREARRVAAQRRRAKSSTR</sequence>
<dbReference type="SUPFAM" id="SSF46955">
    <property type="entry name" value="Putative DNA-binding domain"/>
    <property type="match status" value="1"/>
</dbReference>
<dbReference type="EMBL" id="LR589067">
    <property type="protein sequence ID" value="VTO95440.1"/>
    <property type="molecule type" value="Genomic_DNA"/>
</dbReference>
<dbReference type="Pfam" id="PF12728">
    <property type="entry name" value="HTH_17"/>
    <property type="match status" value="1"/>
</dbReference>
<evidence type="ECO:0000313" key="2">
    <source>
        <dbReference type="EMBL" id="VTO95440.1"/>
    </source>
</evidence>
<dbReference type="AlphaFoldDB" id="A0A653EF07"/>
<feature type="domain" description="Helix-turn-helix" evidence="1">
    <location>
        <begin position="84"/>
        <end position="133"/>
    </location>
</feature>
<dbReference type="Gene3D" id="1.10.10.10">
    <property type="entry name" value="Winged helix-like DNA-binding domain superfamily/Winged helix DNA-binding domain"/>
    <property type="match status" value="1"/>
</dbReference>
<dbReference type="RefSeq" id="WP_204803028.1">
    <property type="nucleotide sequence ID" value="NZ_CAJMWM010000001.1"/>
</dbReference>
<dbReference type="InterPro" id="IPR036388">
    <property type="entry name" value="WH-like_DNA-bd_sf"/>
</dbReference>
<accession>A0A653EF07</accession>